<evidence type="ECO:0000256" key="9">
    <source>
        <dbReference type="ARBA" id="ARBA00049336"/>
    </source>
</evidence>
<keyword evidence="5 10" id="KW-0808">Transferase</keyword>
<comment type="cofactor">
    <cofactor evidence="1">
        <name>Mg(2+)</name>
        <dbReference type="ChEBI" id="CHEBI:18420"/>
    </cofactor>
</comment>
<evidence type="ECO:0000259" key="11">
    <source>
        <dbReference type="Pfam" id="PF00483"/>
    </source>
</evidence>
<dbReference type="EC" id="2.7.7.24" evidence="3 10"/>
<evidence type="ECO:0000256" key="8">
    <source>
        <dbReference type="ARBA" id="ARBA00022842"/>
    </source>
</evidence>
<sequence length="296" mass="31862">MTKGIILAGGTGSRLFPLTRAVSKQLLPVYDKPMIYHPLTTLMLAGIREILLISTPHDLPGFQRLLGDGAELGLEIGYAEQPSPNGLAEAFVIGAEHVRGGPSALVLGDNIFHGASFGSMLRRRAADVASGRTGCVLFGYPVRDPERYGVGEADADGRLVSIEEKPEKPRSDRAITGLYLYDSQVVDIAASITPSARGELEITDVNRVYLEQGRAELQDLGRGFAWLDTGTHESLMDAGQYVRVLENRQGVRIACVEEVALRMGFIDADACHALGARQAGSGYGEYVMGVAEQFRG</sequence>
<protein>
    <recommendedName>
        <fullName evidence="4 10">Glucose-1-phosphate thymidylyltransferase</fullName>
        <ecNumber evidence="3 10">2.7.7.24</ecNumber>
    </recommendedName>
</protein>
<dbReference type="PANTHER" id="PTHR43532">
    <property type="entry name" value="GLUCOSE-1-PHOSPHATE THYMIDYLYLTRANSFERASE"/>
    <property type="match status" value="1"/>
</dbReference>
<evidence type="ECO:0000256" key="5">
    <source>
        <dbReference type="ARBA" id="ARBA00022679"/>
    </source>
</evidence>
<organism evidence="12 13">
    <name type="scientific">Pseudonocardia kongjuensis</name>
    <dbReference type="NCBI Taxonomy" id="102227"/>
    <lineage>
        <taxon>Bacteria</taxon>
        <taxon>Bacillati</taxon>
        <taxon>Actinomycetota</taxon>
        <taxon>Actinomycetes</taxon>
        <taxon>Pseudonocardiales</taxon>
        <taxon>Pseudonocardiaceae</taxon>
        <taxon>Pseudonocardia</taxon>
    </lineage>
</organism>
<keyword evidence="8 10" id="KW-0460">Magnesium</keyword>
<keyword evidence="7 10" id="KW-0479">Metal-binding</keyword>
<dbReference type="EMBL" id="BAAAJK010000005">
    <property type="protein sequence ID" value="GAA1384247.1"/>
    <property type="molecule type" value="Genomic_DNA"/>
</dbReference>
<name>A0ABP4IBY8_9PSEU</name>
<evidence type="ECO:0000313" key="12">
    <source>
        <dbReference type="EMBL" id="GAA1384247.1"/>
    </source>
</evidence>
<evidence type="ECO:0000256" key="3">
    <source>
        <dbReference type="ARBA" id="ARBA00012461"/>
    </source>
</evidence>
<evidence type="ECO:0000256" key="2">
    <source>
        <dbReference type="ARBA" id="ARBA00010480"/>
    </source>
</evidence>
<dbReference type="InterPro" id="IPR005835">
    <property type="entry name" value="NTP_transferase_dom"/>
</dbReference>
<evidence type="ECO:0000256" key="10">
    <source>
        <dbReference type="RuleBase" id="RU003706"/>
    </source>
</evidence>
<evidence type="ECO:0000256" key="4">
    <source>
        <dbReference type="ARBA" id="ARBA00017654"/>
    </source>
</evidence>
<dbReference type="SUPFAM" id="SSF53448">
    <property type="entry name" value="Nucleotide-diphospho-sugar transferases"/>
    <property type="match status" value="1"/>
</dbReference>
<evidence type="ECO:0000256" key="6">
    <source>
        <dbReference type="ARBA" id="ARBA00022695"/>
    </source>
</evidence>
<keyword evidence="13" id="KW-1185">Reference proteome</keyword>
<comment type="catalytic activity">
    <reaction evidence="9 10">
        <text>dTTP + alpha-D-glucose 1-phosphate + H(+) = dTDP-alpha-D-glucose + diphosphate</text>
        <dbReference type="Rhea" id="RHEA:15225"/>
        <dbReference type="ChEBI" id="CHEBI:15378"/>
        <dbReference type="ChEBI" id="CHEBI:33019"/>
        <dbReference type="ChEBI" id="CHEBI:37568"/>
        <dbReference type="ChEBI" id="CHEBI:57477"/>
        <dbReference type="ChEBI" id="CHEBI:58601"/>
        <dbReference type="EC" id="2.7.7.24"/>
    </reaction>
</comment>
<dbReference type="NCBIfam" id="TIGR01207">
    <property type="entry name" value="rmlA"/>
    <property type="match status" value="1"/>
</dbReference>
<dbReference type="InterPro" id="IPR029044">
    <property type="entry name" value="Nucleotide-diphossugar_trans"/>
</dbReference>
<reference evidence="13" key="1">
    <citation type="journal article" date="2019" name="Int. J. Syst. Evol. Microbiol.">
        <title>The Global Catalogue of Microorganisms (GCM) 10K type strain sequencing project: providing services to taxonomists for standard genome sequencing and annotation.</title>
        <authorList>
            <consortium name="The Broad Institute Genomics Platform"/>
            <consortium name="The Broad Institute Genome Sequencing Center for Infectious Disease"/>
            <person name="Wu L."/>
            <person name="Ma J."/>
        </authorList>
    </citation>
    <scope>NUCLEOTIDE SEQUENCE [LARGE SCALE GENOMIC DNA]</scope>
    <source>
        <strain evidence="13">JCM 11896</strain>
    </source>
</reference>
<gene>
    <name evidence="12" type="primary">rfbA_1</name>
    <name evidence="12" type="ORF">GCM10009613_14820</name>
</gene>
<evidence type="ECO:0000256" key="1">
    <source>
        <dbReference type="ARBA" id="ARBA00001946"/>
    </source>
</evidence>
<comment type="caution">
    <text evidence="12">The sequence shown here is derived from an EMBL/GenBank/DDBJ whole genome shotgun (WGS) entry which is preliminary data.</text>
</comment>
<evidence type="ECO:0000256" key="7">
    <source>
        <dbReference type="ARBA" id="ARBA00022723"/>
    </source>
</evidence>
<keyword evidence="6 10" id="KW-0548">Nucleotidyltransferase</keyword>
<dbReference type="Pfam" id="PF00483">
    <property type="entry name" value="NTP_transferase"/>
    <property type="match status" value="1"/>
</dbReference>
<dbReference type="Gene3D" id="3.90.550.10">
    <property type="entry name" value="Spore Coat Polysaccharide Biosynthesis Protein SpsA, Chain A"/>
    <property type="match status" value="1"/>
</dbReference>
<dbReference type="CDD" id="cd02538">
    <property type="entry name" value="G1P_TT_short"/>
    <property type="match status" value="1"/>
</dbReference>
<dbReference type="RefSeq" id="WP_344019742.1">
    <property type="nucleotide sequence ID" value="NZ_BAAAJK010000005.1"/>
</dbReference>
<feature type="domain" description="Nucleotidyl transferase" evidence="11">
    <location>
        <begin position="3"/>
        <end position="240"/>
    </location>
</feature>
<proteinExistence type="inferred from homology"/>
<evidence type="ECO:0000313" key="13">
    <source>
        <dbReference type="Proteomes" id="UP001501414"/>
    </source>
</evidence>
<accession>A0ABP4IBY8</accession>
<dbReference type="PANTHER" id="PTHR43532:SF1">
    <property type="entry name" value="GLUCOSE-1-PHOSPHATE THYMIDYLYLTRANSFERASE 1"/>
    <property type="match status" value="1"/>
</dbReference>
<comment type="similarity">
    <text evidence="2 10">Belongs to the glucose-1-phosphate thymidylyltransferase family.</text>
</comment>
<dbReference type="InterPro" id="IPR005907">
    <property type="entry name" value="G1P_thy_trans_s"/>
</dbReference>
<comment type="function">
    <text evidence="10">Catalyzes the formation of dTDP-glucose, from dTTP and glucose 1-phosphate, as well as its pyrophosphorolysis.</text>
</comment>
<dbReference type="Proteomes" id="UP001501414">
    <property type="component" value="Unassembled WGS sequence"/>
</dbReference>